<feature type="domain" description="ABC3 transporter permease C-terminal" evidence="8">
    <location>
        <begin position="692"/>
        <end position="802"/>
    </location>
</feature>
<gene>
    <name evidence="9" type="ORF">G3M58_02750</name>
</gene>
<comment type="similarity">
    <text evidence="6">Belongs to the ABC-4 integral membrane protein family.</text>
</comment>
<evidence type="ECO:0000256" key="2">
    <source>
        <dbReference type="ARBA" id="ARBA00022475"/>
    </source>
</evidence>
<evidence type="ECO:0000256" key="4">
    <source>
        <dbReference type="ARBA" id="ARBA00022989"/>
    </source>
</evidence>
<feature type="transmembrane region" description="Helical" evidence="7">
    <location>
        <begin position="471"/>
        <end position="491"/>
    </location>
</feature>
<keyword evidence="4 7" id="KW-1133">Transmembrane helix</keyword>
<feature type="transmembrane region" description="Helical" evidence="7">
    <location>
        <begin position="419"/>
        <end position="439"/>
    </location>
</feature>
<evidence type="ECO:0000313" key="9">
    <source>
        <dbReference type="EMBL" id="NEE05353.1"/>
    </source>
</evidence>
<evidence type="ECO:0000256" key="3">
    <source>
        <dbReference type="ARBA" id="ARBA00022692"/>
    </source>
</evidence>
<feature type="transmembrane region" description="Helical" evidence="7">
    <location>
        <begin position="780"/>
        <end position="801"/>
    </location>
</feature>
<dbReference type="GO" id="GO:0022857">
    <property type="term" value="F:transmembrane transporter activity"/>
    <property type="evidence" value="ECO:0007669"/>
    <property type="project" value="TreeGrafter"/>
</dbReference>
<comment type="caution">
    <text evidence="9">The sequence shown here is derived from an EMBL/GenBank/DDBJ whole genome shotgun (WGS) entry which is preliminary data.</text>
</comment>
<feature type="transmembrane region" description="Helical" evidence="7">
    <location>
        <begin position="300"/>
        <end position="322"/>
    </location>
</feature>
<keyword evidence="3 7" id="KW-0812">Transmembrane</keyword>
<feature type="transmembrane region" description="Helical" evidence="7">
    <location>
        <begin position="342"/>
        <end position="364"/>
    </location>
</feature>
<evidence type="ECO:0000256" key="5">
    <source>
        <dbReference type="ARBA" id="ARBA00023136"/>
    </source>
</evidence>
<organism evidence="9">
    <name type="scientific">Streptomyces sp. SID7499</name>
    <dbReference type="NCBI Taxonomy" id="2706086"/>
    <lineage>
        <taxon>Bacteria</taxon>
        <taxon>Bacillati</taxon>
        <taxon>Actinomycetota</taxon>
        <taxon>Actinomycetes</taxon>
        <taxon>Kitasatosporales</taxon>
        <taxon>Streptomycetaceae</taxon>
        <taxon>Streptomyces</taxon>
    </lineage>
</organism>
<keyword evidence="5 7" id="KW-0472">Membrane</keyword>
<proteinExistence type="inferred from homology"/>
<dbReference type="InterPro" id="IPR003838">
    <property type="entry name" value="ABC3_permease_C"/>
</dbReference>
<comment type="subcellular location">
    <subcellularLocation>
        <location evidence="1">Cell membrane</location>
        <topology evidence="1">Multi-pass membrane protein</topology>
    </subcellularLocation>
</comment>
<evidence type="ECO:0000256" key="6">
    <source>
        <dbReference type="ARBA" id="ARBA00038076"/>
    </source>
</evidence>
<dbReference type="PANTHER" id="PTHR30572:SF4">
    <property type="entry name" value="ABC TRANSPORTER PERMEASE YTRF"/>
    <property type="match status" value="1"/>
</dbReference>
<feature type="transmembrane region" description="Helical" evidence="7">
    <location>
        <begin position="252"/>
        <end position="273"/>
    </location>
</feature>
<accession>A0A6G3WIV1</accession>
<keyword evidence="2" id="KW-1003">Cell membrane</keyword>
<reference evidence="9" key="1">
    <citation type="submission" date="2020-01" db="EMBL/GenBank/DDBJ databases">
        <title>Insect and environment-associated Actinomycetes.</title>
        <authorList>
            <person name="Currrie C."/>
            <person name="Chevrette M."/>
            <person name="Carlson C."/>
            <person name="Stubbendieck R."/>
            <person name="Wendt-Pienkowski E."/>
        </authorList>
    </citation>
    <scope>NUCLEOTIDE SEQUENCE</scope>
    <source>
        <strain evidence="9">SID7499</strain>
    </source>
</reference>
<dbReference type="Pfam" id="PF02687">
    <property type="entry name" value="FtsX"/>
    <property type="match status" value="2"/>
</dbReference>
<protein>
    <submittedName>
        <fullName evidence="9">ABC transporter permease</fullName>
    </submittedName>
</protein>
<dbReference type="EMBL" id="JAAGMN010000292">
    <property type="protein sequence ID" value="NEE05353.1"/>
    <property type="molecule type" value="Genomic_DNA"/>
</dbReference>
<dbReference type="InterPro" id="IPR050250">
    <property type="entry name" value="Macrolide_Exporter_MacB"/>
</dbReference>
<feature type="domain" description="ABC3 transporter permease C-terminal" evidence="8">
    <location>
        <begin position="251"/>
        <end position="372"/>
    </location>
</feature>
<dbReference type="PANTHER" id="PTHR30572">
    <property type="entry name" value="MEMBRANE COMPONENT OF TRANSPORTER-RELATED"/>
    <property type="match status" value="1"/>
</dbReference>
<feature type="transmembrane region" description="Helical" evidence="7">
    <location>
        <begin position="393"/>
        <end position="413"/>
    </location>
</feature>
<evidence type="ECO:0000256" key="1">
    <source>
        <dbReference type="ARBA" id="ARBA00004651"/>
    </source>
</evidence>
<evidence type="ECO:0000256" key="7">
    <source>
        <dbReference type="SAM" id="Phobius"/>
    </source>
</evidence>
<dbReference type="GO" id="GO:0005886">
    <property type="term" value="C:plasma membrane"/>
    <property type="evidence" value="ECO:0007669"/>
    <property type="project" value="UniProtKB-SubCell"/>
</dbReference>
<name>A0A6G3WIV1_9ACTN</name>
<feature type="transmembrane region" description="Helical" evidence="7">
    <location>
        <begin position="686"/>
        <end position="713"/>
    </location>
</feature>
<dbReference type="AlphaFoldDB" id="A0A6G3WIV1"/>
<evidence type="ECO:0000259" key="8">
    <source>
        <dbReference type="Pfam" id="PF02687"/>
    </source>
</evidence>
<sequence length="808" mass="82572">MLAPNGLARAALRFRPAAFVGTFVALVLAATIVSACGILLETGVRATVPPERYAHVPAVAAAGQRAGNPDEGGVVPDRARLDDSLVAKAAAVPGVRAAIPDVTFPVLTPEGTLSAHGWGSTAFTGERLAGGRAPGPGEVVLAPGTPRPAGDTVTLTLPDGPRTYRVSGTTTAGQDTVWFSDAEAVRVSGHPHRVDAVAVLPDLGVGTAPLKSRLARALGGRAEIHTGDDRGTVEDPALTEAREVLTGIGGSFGGVATMVAVFTAAGTVALAIGRRAREFALLRAIGTTPRQIRRTIATEALLVAPVAGALGCLPGIALAAWWFGRLKDKGAVPAPVDLAVSWIPLTVTTGTVLVTALLAGYMAAHRSSRIKPGQALSEASVERLRPGWIRTPLGVAAAAGGFVCAGLAASATGEDAANAALGVVMLFMLAVALLGPLIARACASLLGLPLRGAGAPAVLAAANSRTNARRLASAITPIVLAMAFSSVLVFLHTSEDRVTAEQQRAGVVADHIVTADEGALPPDAVRRAGHTPEVTAAVGLLRTSVLVRASGALTPVSAQGVTGSARDLAAVQDLDVERGRLSLKPGEIALDASVARSAGAQVGDRLRLHLPDGTRATPLVAATYGRGMGLSQVTFHRTDLARHVSSPFDSELWVKGGTAKALAPLGRVLDRDDHTTAQSLDRELNAWANTVMAAVLGGFAAVAAVNTLVMTVLDRRGELGTLRLLGSTRRQVLRMVRWEALLVAVAGIALGTAIALATLVPMMRGLTGQGPYIPPLVYGSFAAAILVVGTAAATLPARAALRGETLER</sequence>
<feature type="transmembrane region" description="Helical" evidence="7">
    <location>
        <begin position="740"/>
        <end position="760"/>
    </location>
</feature>